<dbReference type="Gene3D" id="3.10.129.10">
    <property type="entry name" value="Hotdog Thioesterase"/>
    <property type="match status" value="1"/>
</dbReference>
<dbReference type="AlphaFoldDB" id="A0A1S2NC63"/>
<dbReference type="InterPro" id="IPR029069">
    <property type="entry name" value="HotDog_dom_sf"/>
</dbReference>
<sequence length="183" mass="20172">MRDIDAPSLPPLRRAEIERLLPIAPEWILVERVVECRPPDYIRTCRRIEAGDAFVAAHVPGGAQSLRESVLIEFAQQSAYLLALLSRTEHDGASQPRPPERCSAQFLAPACVGELLVAEVTLDDTADGVVLHDATLSCDERIVCRVRMFAAPDPSAKRRVKSPASRVTAWEGRARRRDIPGAD</sequence>
<protein>
    <recommendedName>
        <fullName evidence="4">FabA-like domain protein</fullName>
    </recommendedName>
</protein>
<evidence type="ECO:0000313" key="2">
    <source>
        <dbReference type="EMBL" id="OIJ42648.1"/>
    </source>
</evidence>
<dbReference type="Proteomes" id="UP000180246">
    <property type="component" value="Unassembled WGS sequence"/>
</dbReference>
<dbReference type="SUPFAM" id="SSF54637">
    <property type="entry name" value="Thioesterase/thiol ester dehydrase-isomerase"/>
    <property type="match status" value="1"/>
</dbReference>
<evidence type="ECO:0008006" key="4">
    <source>
        <dbReference type="Google" id="ProtNLM"/>
    </source>
</evidence>
<evidence type="ECO:0000313" key="3">
    <source>
        <dbReference type="Proteomes" id="UP000180246"/>
    </source>
</evidence>
<dbReference type="RefSeq" id="WP_143054423.1">
    <property type="nucleotide sequence ID" value="NZ_DAMAFS010000039.1"/>
</dbReference>
<accession>A0A1S2NC63</accession>
<evidence type="ECO:0000256" key="1">
    <source>
        <dbReference type="SAM" id="MobiDB-lite"/>
    </source>
</evidence>
<proteinExistence type="predicted"/>
<feature type="region of interest" description="Disordered" evidence="1">
    <location>
        <begin position="155"/>
        <end position="183"/>
    </location>
</feature>
<dbReference type="EMBL" id="JRYB01000001">
    <property type="protein sequence ID" value="OIJ42648.1"/>
    <property type="molecule type" value="Genomic_DNA"/>
</dbReference>
<reference evidence="2 3" key="1">
    <citation type="submission" date="2014-10" db="EMBL/GenBank/DDBJ databases">
        <authorList>
            <person name="Seo M.-J."/>
            <person name="Seok Y.J."/>
            <person name="Cha I.-T."/>
        </authorList>
    </citation>
    <scope>NUCLEOTIDE SEQUENCE [LARGE SCALE GENOMIC DNA]</scope>
    <source>
        <strain evidence="2 3">NEU</strain>
    </source>
</reference>
<organism evidence="2 3">
    <name type="scientific">Massilia timonae</name>
    <dbReference type="NCBI Taxonomy" id="47229"/>
    <lineage>
        <taxon>Bacteria</taxon>
        <taxon>Pseudomonadati</taxon>
        <taxon>Pseudomonadota</taxon>
        <taxon>Betaproteobacteria</taxon>
        <taxon>Burkholderiales</taxon>
        <taxon>Oxalobacteraceae</taxon>
        <taxon>Telluria group</taxon>
        <taxon>Massilia</taxon>
    </lineage>
</organism>
<gene>
    <name evidence="2" type="ORF">LO55_56</name>
</gene>
<comment type="caution">
    <text evidence="2">The sequence shown here is derived from an EMBL/GenBank/DDBJ whole genome shotgun (WGS) entry which is preliminary data.</text>
</comment>
<name>A0A1S2NC63_9BURK</name>